<dbReference type="InterPro" id="IPR007369">
    <property type="entry name" value="Peptidase_A22B_SPP"/>
</dbReference>
<accession>A0A132AAV5</accession>
<dbReference type="AlphaFoldDB" id="A0A132AAV5"/>
<dbReference type="SMART" id="SM00730">
    <property type="entry name" value="PSN"/>
    <property type="match status" value="1"/>
</dbReference>
<proteinExistence type="inferred from homology"/>
<sequence>MKKQNQFICFIDRSRTLELIDRFNLSLSVINSNKAPHRLEQYDQMAIPKLRDSSISFLPMALIFIIACSTVFIGSWWSGKVRHEIFLQTGNNLHPTDQYDQSSILDSDKKKNEQSFTNISMLSVLILVLSMISALLLLYLFYKYLVYLILFLFILTSISSLFFCSSCLMDSILPKKWVELFFKIPHSVPCCSDSSIRYIDIILLLLSFFVPIFWFVRRFHPEAWLLQDFLGFVFCINTLRMLRLPSMKICTYLSSILFFYDIFFVFITPLITSGGESIMVEVATGKNRSGSNYLENRCDGPPIESIPMLFRVPYSIYGFNDFDIISVCLNKMDSMLGLGDVMIPGLLVSYCAAFDRIQNIPYRLYFFVSFFSYAIGLIFTFIALILMKGTAQPALLYLVPCTLLPLLIMAFIRKEFRTFWHSPEKQMKLEEQSNSS</sequence>
<evidence type="ECO:0000256" key="5">
    <source>
        <dbReference type="ARBA" id="ARBA00022989"/>
    </source>
</evidence>
<dbReference type="InterPro" id="IPR006639">
    <property type="entry name" value="Preselin/SPP"/>
</dbReference>
<dbReference type="GO" id="GO:0005765">
    <property type="term" value="C:lysosomal membrane"/>
    <property type="evidence" value="ECO:0007669"/>
    <property type="project" value="TreeGrafter"/>
</dbReference>
<comment type="similarity">
    <text evidence="2">Belongs to the peptidase A22B family.</text>
</comment>
<dbReference type="PANTHER" id="PTHR12174">
    <property type="entry name" value="SIGNAL PEPTIDE PEPTIDASE"/>
    <property type="match status" value="1"/>
</dbReference>
<evidence type="ECO:0000256" key="4">
    <source>
        <dbReference type="ARBA" id="ARBA00022801"/>
    </source>
</evidence>
<keyword evidence="3" id="KW-0812">Transmembrane</keyword>
<comment type="subcellular location">
    <subcellularLocation>
        <location evidence="1">Endomembrane system</location>
        <topology evidence="1">Multi-pass membrane protein</topology>
    </subcellularLocation>
</comment>
<protein>
    <submittedName>
        <fullName evidence="7">Signal peptide peptidase-like protein 2B-like protein</fullName>
    </submittedName>
</protein>
<reference evidence="7 8" key="1">
    <citation type="journal article" date="2015" name="Parasit. Vectors">
        <title>Draft genome of the scabies mite.</title>
        <authorList>
            <person name="Rider S.D.Jr."/>
            <person name="Morgan M.S."/>
            <person name="Arlian L.G."/>
        </authorList>
    </citation>
    <scope>NUCLEOTIDE SEQUENCE [LARGE SCALE GENOMIC DNA]</scope>
    <source>
        <strain evidence="7">Arlian Lab</strain>
    </source>
</reference>
<comment type="caution">
    <text evidence="7">The sequence shown here is derived from an EMBL/GenBank/DDBJ whole genome shotgun (WGS) entry which is preliminary data.</text>
</comment>
<evidence type="ECO:0000313" key="8">
    <source>
        <dbReference type="Proteomes" id="UP000616769"/>
    </source>
</evidence>
<evidence type="ECO:0000256" key="6">
    <source>
        <dbReference type="ARBA" id="ARBA00023136"/>
    </source>
</evidence>
<dbReference type="GO" id="GO:0033619">
    <property type="term" value="P:membrane protein proteolysis"/>
    <property type="evidence" value="ECO:0007669"/>
    <property type="project" value="TreeGrafter"/>
</dbReference>
<dbReference type="GO" id="GO:0030660">
    <property type="term" value="C:Golgi-associated vesicle membrane"/>
    <property type="evidence" value="ECO:0007669"/>
    <property type="project" value="TreeGrafter"/>
</dbReference>
<dbReference type="GO" id="GO:0042500">
    <property type="term" value="F:aspartic endopeptidase activity, intramembrane cleaving"/>
    <property type="evidence" value="ECO:0007669"/>
    <property type="project" value="InterPro"/>
</dbReference>
<dbReference type="OrthoDB" id="6510745at2759"/>
<name>A0A132AAV5_SARSC</name>
<keyword evidence="6" id="KW-0472">Membrane</keyword>
<dbReference type="Pfam" id="PF04258">
    <property type="entry name" value="Peptidase_A22B"/>
    <property type="match status" value="1"/>
</dbReference>
<evidence type="ECO:0000256" key="2">
    <source>
        <dbReference type="ARBA" id="ARBA00006859"/>
    </source>
</evidence>
<evidence type="ECO:0000256" key="3">
    <source>
        <dbReference type="ARBA" id="ARBA00022692"/>
    </source>
</evidence>
<gene>
    <name evidence="7" type="ORF">QR98_0066180</name>
</gene>
<evidence type="ECO:0000313" key="7">
    <source>
        <dbReference type="EMBL" id="KPM08104.1"/>
    </source>
</evidence>
<dbReference type="PANTHER" id="PTHR12174:SF103">
    <property type="entry name" value="INTRAMEMBRANE PROTEASE (IMPAS) FAMILY"/>
    <property type="match status" value="1"/>
</dbReference>
<keyword evidence="4" id="KW-0378">Hydrolase</keyword>
<organism evidence="7 8">
    <name type="scientific">Sarcoptes scabiei</name>
    <name type="common">Itch mite</name>
    <name type="synonym">Acarus scabiei</name>
    <dbReference type="NCBI Taxonomy" id="52283"/>
    <lineage>
        <taxon>Eukaryota</taxon>
        <taxon>Metazoa</taxon>
        <taxon>Ecdysozoa</taxon>
        <taxon>Arthropoda</taxon>
        <taxon>Chelicerata</taxon>
        <taxon>Arachnida</taxon>
        <taxon>Acari</taxon>
        <taxon>Acariformes</taxon>
        <taxon>Sarcoptiformes</taxon>
        <taxon>Astigmata</taxon>
        <taxon>Psoroptidia</taxon>
        <taxon>Sarcoptoidea</taxon>
        <taxon>Sarcoptidae</taxon>
        <taxon>Sarcoptinae</taxon>
        <taxon>Sarcoptes</taxon>
    </lineage>
</organism>
<dbReference type="VEuPathDB" id="VectorBase:SSCA008508"/>
<dbReference type="GO" id="GO:0098554">
    <property type="term" value="C:cytoplasmic side of endoplasmic reticulum membrane"/>
    <property type="evidence" value="ECO:0007669"/>
    <property type="project" value="TreeGrafter"/>
</dbReference>
<dbReference type="Proteomes" id="UP000616769">
    <property type="component" value="Unassembled WGS sequence"/>
</dbReference>
<keyword evidence="5" id="KW-1133">Transmembrane helix</keyword>
<evidence type="ECO:0000256" key="1">
    <source>
        <dbReference type="ARBA" id="ARBA00004127"/>
    </source>
</evidence>
<dbReference type="EMBL" id="JXLN01012209">
    <property type="protein sequence ID" value="KPM08104.1"/>
    <property type="molecule type" value="Genomic_DNA"/>
</dbReference>
<dbReference type="GO" id="GO:0098553">
    <property type="term" value="C:lumenal side of endoplasmic reticulum membrane"/>
    <property type="evidence" value="ECO:0007669"/>
    <property type="project" value="TreeGrafter"/>
</dbReference>